<name>A0A139KU80_9BACE</name>
<sequence>MSGNRQPDILCQEHIYRRLTDGRHRPPVFTFGTDRLFASNT</sequence>
<gene>
    <name evidence="1" type="ORF">HMPREF2531_04594</name>
</gene>
<organism evidence="1">
    <name type="scientific">Bacteroides intestinalis</name>
    <dbReference type="NCBI Taxonomy" id="329854"/>
    <lineage>
        <taxon>Bacteria</taxon>
        <taxon>Pseudomonadati</taxon>
        <taxon>Bacteroidota</taxon>
        <taxon>Bacteroidia</taxon>
        <taxon>Bacteroidales</taxon>
        <taxon>Bacteroidaceae</taxon>
        <taxon>Bacteroides</taxon>
    </lineage>
</organism>
<reference evidence="1 2" key="1">
    <citation type="submission" date="2016-02" db="EMBL/GenBank/DDBJ databases">
        <authorList>
            <person name="Wen L."/>
            <person name="He K."/>
            <person name="Yang H."/>
        </authorList>
    </citation>
    <scope>NUCLEOTIDE SEQUENCE [LARGE SCALE GENOMIC DNA]</scope>
    <source>
        <strain evidence="1 2">KLE1704</strain>
    </source>
</reference>
<dbReference type="EMBL" id="LTDF01000164">
    <property type="protein sequence ID" value="KXT42762.1"/>
    <property type="molecule type" value="Genomic_DNA"/>
</dbReference>
<dbReference type="Proteomes" id="UP000070319">
    <property type="component" value="Unassembled WGS sequence"/>
</dbReference>
<evidence type="ECO:0000313" key="2">
    <source>
        <dbReference type="Proteomes" id="UP000070319"/>
    </source>
</evidence>
<proteinExistence type="predicted"/>
<protein>
    <submittedName>
        <fullName evidence="1">Uncharacterized protein</fullName>
    </submittedName>
</protein>
<dbReference type="AlphaFoldDB" id="A0A139KU80"/>
<comment type="caution">
    <text evidence="1">The sequence shown here is derived from an EMBL/GenBank/DDBJ whole genome shotgun (WGS) entry which is preliminary data.</text>
</comment>
<accession>A0A139KU80</accession>
<evidence type="ECO:0000313" key="1">
    <source>
        <dbReference type="EMBL" id="KXT42762.1"/>
    </source>
</evidence>
<dbReference type="PATRIC" id="fig|329854.7.peg.4667"/>